<evidence type="ECO:0000313" key="1">
    <source>
        <dbReference type="EMBL" id="MEA5141756.1"/>
    </source>
</evidence>
<dbReference type="EMBL" id="JAYFUM010000032">
    <property type="protein sequence ID" value="MEA5141756.1"/>
    <property type="molecule type" value="Genomic_DNA"/>
</dbReference>
<evidence type="ECO:0000313" key="2">
    <source>
        <dbReference type="Proteomes" id="UP001302949"/>
    </source>
</evidence>
<dbReference type="RefSeq" id="WP_323298910.1">
    <property type="nucleotide sequence ID" value="NZ_JAYFUM010000032.1"/>
</dbReference>
<sequence>MTNKTLFKKKCRRYLSFFEEMEDFEALVHENGIAYTKVREEGLTTTDLYFHSHSLPFKIRTLILKKSIPLVEKIVQEVVEKKPAMEQHTIRTHFVSSTKSSPFLALPKEMLDVANEVIVLQESDIEAAATIIKEYFYSKETQDFLN</sequence>
<gene>
    <name evidence="1" type="ORF">VB248_21555</name>
</gene>
<reference evidence="1 2" key="1">
    <citation type="submission" date="2023-12" db="EMBL/GenBank/DDBJ databases">
        <title>Novel species of the genus Arcicella isolated from rivers.</title>
        <authorList>
            <person name="Lu H."/>
        </authorList>
    </citation>
    <scope>NUCLEOTIDE SEQUENCE [LARGE SCALE GENOMIC DNA]</scope>
    <source>
        <strain evidence="1 2">KCTC 23307</strain>
    </source>
</reference>
<keyword evidence="2" id="KW-1185">Reference proteome</keyword>
<accession>A0ABU5QG02</accession>
<protein>
    <submittedName>
        <fullName evidence="1">Uncharacterized protein</fullName>
    </submittedName>
</protein>
<organism evidence="1 2">
    <name type="scientific">Arcicella rigui</name>
    <dbReference type="NCBI Taxonomy" id="797020"/>
    <lineage>
        <taxon>Bacteria</taxon>
        <taxon>Pseudomonadati</taxon>
        <taxon>Bacteroidota</taxon>
        <taxon>Cytophagia</taxon>
        <taxon>Cytophagales</taxon>
        <taxon>Flectobacillaceae</taxon>
        <taxon>Arcicella</taxon>
    </lineage>
</organism>
<dbReference type="Proteomes" id="UP001302949">
    <property type="component" value="Unassembled WGS sequence"/>
</dbReference>
<name>A0ABU5QG02_9BACT</name>
<comment type="caution">
    <text evidence="1">The sequence shown here is derived from an EMBL/GenBank/DDBJ whole genome shotgun (WGS) entry which is preliminary data.</text>
</comment>
<proteinExistence type="predicted"/>